<dbReference type="RefSeq" id="WP_092679109.1">
    <property type="nucleotide sequence ID" value="NZ_FNMZ01000001.1"/>
</dbReference>
<dbReference type="Pfam" id="PF06808">
    <property type="entry name" value="DctM"/>
    <property type="match status" value="1"/>
</dbReference>
<sequence length="435" mass="45915">MSNLEIGLICIGLLVLLVANRVPIGFALIGVSFMGIWWVGGERAAWGTLSLVPQTFAATWTLSSIPMFLMMGYVSYRAGLTRGLFRFARLWLSALPGGLAVASVFGAAGFAAVAGSSIACSAAMGRIAFPEMVKYRYDPRLAAGTLAVAGTLGALIPPSILMILYGIIAQVPIASLFMGGISVGLITAAGYIALIIVRVKLNPELAPRVEEKITWAMRFDALRETLPVLVLISGVFGGLLAGFFTPTEAGAVGSVIALIIAFVSRSLSLRDLKEAAIETLTTTSSLFIIGCGAALLIRFLALSGSGVFITDLVIGFGTDPVMLILGIAVIYLVLGMFLEPIGTMLLTLPIVLPIIDEAGFNLIWFGVFLTKLLEVGMISPPMGMNVFVIKGVVGDKVSLGGIFQGILWFLLVDLVIGAVLVMFPELVLVPVSWLN</sequence>
<keyword evidence="3 7" id="KW-0997">Cell inner membrane</keyword>
<keyword evidence="6 7" id="KW-0472">Membrane</keyword>
<evidence type="ECO:0000256" key="5">
    <source>
        <dbReference type="ARBA" id="ARBA00022989"/>
    </source>
</evidence>
<keyword evidence="10" id="KW-1185">Reference proteome</keyword>
<name>A0A1H2QAZ7_9RHOB</name>
<keyword evidence="4 7" id="KW-0812">Transmembrane</keyword>
<feature type="transmembrane region" description="Helical" evidence="7">
    <location>
        <begin position="405"/>
        <end position="423"/>
    </location>
</feature>
<dbReference type="Proteomes" id="UP000199118">
    <property type="component" value="Unassembled WGS sequence"/>
</dbReference>
<comment type="subunit">
    <text evidence="7">The complex comprises the extracytoplasmic solute receptor protein and the two transmembrane proteins.</text>
</comment>
<evidence type="ECO:0000259" key="8">
    <source>
        <dbReference type="Pfam" id="PF06808"/>
    </source>
</evidence>
<dbReference type="GO" id="GO:0005886">
    <property type="term" value="C:plasma membrane"/>
    <property type="evidence" value="ECO:0007669"/>
    <property type="project" value="UniProtKB-SubCell"/>
</dbReference>
<feature type="transmembrane region" description="Helical" evidence="7">
    <location>
        <begin position="141"/>
        <end position="168"/>
    </location>
</feature>
<evidence type="ECO:0000256" key="7">
    <source>
        <dbReference type="RuleBase" id="RU369079"/>
    </source>
</evidence>
<feature type="transmembrane region" description="Helical" evidence="7">
    <location>
        <begin position="321"/>
        <end position="338"/>
    </location>
</feature>
<proteinExistence type="inferred from homology"/>
<feature type="transmembrane region" description="Helical" evidence="7">
    <location>
        <begin position="226"/>
        <end position="244"/>
    </location>
</feature>
<keyword evidence="5 7" id="KW-1133">Transmembrane helix</keyword>
<feature type="transmembrane region" description="Helical" evidence="7">
    <location>
        <begin position="111"/>
        <end position="129"/>
    </location>
</feature>
<feature type="transmembrane region" description="Helical" evidence="7">
    <location>
        <begin position="280"/>
        <end position="301"/>
    </location>
</feature>
<comment type="similarity">
    <text evidence="7">Belongs to the TRAP transporter large permease family.</text>
</comment>
<feature type="transmembrane region" description="Helical" evidence="7">
    <location>
        <begin position="250"/>
        <end position="268"/>
    </location>
</feature>
<accession>A0A1H2QAZ7</accession>
<dbReference type="NCBIfam" id="TIGR00786">
    <property type="entry name" value="dctM"/>
    <property type="match status" value="1"/>
</dbReference>
<protein>
    <recommendedName>
        <fullName evidence="7">TRAP transporter large permease protein</fullName>
    </recommendedName>
</protein>
<evidence type="ECO:0000313" key="9">
    <source>
        <dbReference type="EMBL" id="SDW04427.1"/>
    </source>
</evidence>
<dbReference type="AlphaFoldDB" id="A0A1H2QAZ7"/>
<comment type="subcellular location">
    <subcellularLocation>
        <location evidence="1 7">Cell inner membrane</location>
        <topology evidence="1 7">Multi-pass membrane protein</topology>
    </subcellularLocation>
</comment>
<feature type="transmembrane region" description="Helical" evidence="7">
    <location>
        <begin position="345"/>
        <end position="369"/>
    </location>
</feature>
<feature type="transmembrane region" description="Helical" evidence="7">
    <location>
        <begin position="87"/>
        <end position="105"/>
    </location>
</feature>
<reference evidence="9 10" key="1">
    <citation type="submission" date="2016-10" db="EMBL/GenBank/DDBJ databases">
        <authorList>
            <person name="de Groot N.N."/>
        </authorList>
    </citation>
    <scope>NUCLEOTIDE SEQUENCE [LARGE SCALE GENOMIC DNA]</scope>
    <source>
        <strain evidence="9 10">DSM 17890</strain>
    </source>
</reference>
<keyword evidence="7" id="KW-0813">Transport</keyword>
<organism evidence="9 10">
    <name type="scientific">Albimonas donghaensis</name>
    <dbReference type="NCBI Taxonomy" id="356660"/>
    <lineage>
        <taxon>Bacteria</taxon>
        <taxon>Pseudomonadati</taxon>
        <taxon>Pseudomonadota</taxon>
        <taxon>Alphaproteobacteria</taxon>
        <taxon>Rhodobacterales</taxon>
        <taxon>Paracoccaceae</taxon>
        <taxon>Albimonas</taxon>
    </lineage>
</organism>
<dbReference type="OrthoDB" id="9790209at2"/>
<evidence type="ECO:0000256" key="6">
    <source>
        <dbReference type="ARBA" id="ARBA00023136"/>
    </source>
</evidence>
<feature type="transmembrane region" description="Helical" evidence="7">
    <location>
        <begin position="174"/>
        <end position="197"/>
    </location>
</feature>
<evidence type="ECO:0000313" key="10">
    <source>
        <dbReference type="Proteomes" id="UP000199118"/>
    </source>
</evidence>
<keyword evidence="2" id="KW-1003">Cell membrane</keyword>
<dbReference type="PANTHER" id="PTHR33362">
    <property type="entry name" value="SIALIC ACID TRAP TRANSPORTER PERMEASE PROTEIN SIAT-RELATED"/>
    <property type="match status" value="1"/>
</dbReference>
<feature type="transmembrane region" description="Helical" evidence="7">
    <location>
        <begin position="375"/>
        <end position="393"/>
    </location>
</feature>
<dbReference type="EMBL" id="FNMZ01000001">
    <property type="protein sequence ID" value="SDW04427.1"/>
    <property type="molecule type" value="Genomic_DNA"/>
</dbReference>
<dbReference type="InterPro" id="IPR010656">
    <property type="entry name" value="DctM"/>
</dbReference>
<dbReference type="PIRSF" id="PIRSF006066">
    <property type="entry name" value="HI0050"/>
    <property type="match status" value="1"/>
</dbReference>
<feature type="domain" description="TRAP C4-dicarboxylate transport system permease DctM subunit" evidence="8">
    <location>
        <begin position="12"/>
        <end position="426"/>
    </location>
</feature>
<gene>
    <name evidence="9" type="ORF">SAMN05444336_1012</name>
</gene>
<comment type="function">
    <text evidence="7">Part of the tripartite ATP-independent periplasmic (TRAP) transport system.</text>
</comment>
<dbReference type="InterPro" id="IPR004681">
    <property type="entry name" value="TRAP_DctM"/>
</dbReference>
<evidence type="ECO:0000256" key="3">
    <source>
        <dbReference type="ARBA" id="ARBA00022519"/>
    </source>
</evidence>
<evidence type="ECO:0000256" key="1">
    <source>
        <dbReference type="ARBA" id="ARBA00004429"/>
    </source>
</evidence>
<evidence type="ECO:0000256" key="4">
    <source>
        <dbReference type="ARBA" id="ARBA00022692"/>
    </source>
</evidence>
<dbReference type="STRING" id="356660.SAMN05444336_1012"/>
<evidence type="ECO:0000256" key="2">
    <source>
        <dbReference type="ARBA" id="ARBA00022475"/>
    </source>
</evidence>
<dbReference type="GO" id="GO:0022857">
    <property type="term" value="F:transmembrane transporter activity"/>
    <property type="evidence" value="ECO:0007669"/>
    <property type="project" value="UniProtKB-UniRule"/>
</dbReference>
<feature type="transmembrane region" description="Helical" evidence="7">
    <location>
        <begin position="51"/>
        <end position="75"/>
    </location>
</feature>
<dbReference type="PANTHER" id="PTHR33362:SF5">
    <property type="entry name" value="C4-DICARBOXYLATE TRAP TRANSPORTER LARGE PERMEASE PROTEIN DCTM"/>
    <property type="match status" value="1"/>
</dbReference>